<protein>
    <recommendedName>
        <fullName evidence="3">Mitochondrial glycoprotein</fullName>
    </recommendedName>
</protein>
<evidence type="ECO:0000313" key="2">
    <source>
        <dbReference type="Proteomes" id="UP001605036"/>
    </source>
</evidence>
<dbReference type="InterPro" id="IPR003428">
    <property type="entry name" value="MAM33"/>
</dbReference>
<evidence type="ECO:0000313" key="1">
    <source>
        <dbReference type="EMBL" id="KAL2612994.1"/>
    </source>
</evidence>
<organism evidence="1 2">
    <name type="scientific">Riccia fluitans</name>
    <dbReference type="NCBI Taxonomy" id="41844"/>
    <lineage>
        <taxon>Eukaryota</taxon>
        <taxon>Viridiplantae</taxon>
        <taxon>Streptophyta</taxon>
        <taxon>Embryophyta</taxon>
        <taxon>Marchantiophyta</taxon>
        <taxon>Marchantiopsida</taxon>
        <taxon>Marchantiidae</taxon>
        <taxon>Marchantiales</taxon>
        <taxon>Ricciaceae</taxon>
        <taxon>Riccia</taxon>
    </lineage>
</organism>
<dbReference type="SUPFAM" id="SSF54529">
    <property type="entry name" value="Mitochondrial glycoprotein MAM33-like"/>
    <property type="match status" value="1"/>
</dbReference>
<dbReference type="PANTHER" id="PTHR10826:SF1">
    <property type="entry name" value="COMPLEMENT COMPONENT 1 Q SUBCOMPONENT-BINDING PROTEIN, MITOCHONDRIAL"/>
    <property type="match status" value="1"/>
</dbReference>
<sequence length="272" mass="30215">MRILRFHSGARAAPAAAAALWDLPSFLVGDGVGLLGHHPGLGQRWRPRGIGAGDIGVGGGARLGSNYFTRGYAVPANSQLRGQLRGEDHPGGLLHVLRCEIEDLRSKAEAITCGSPPKPWKLVKDESGELELSLERKYGLEDISVSCVFQLVPKDYQREPVQGEDPEMRKKMMQLTVSITKGVEYPVLRLLCECYQDGFAVHQVDLKADSPDETVYRPYFSESKAGLVDEVQIFLYERGLSGPLATYLYKSLEYKRLLKSSEMLEKIECFLK</sequence>
<dbReference type="EMBL" id="JBHFFA010000007">
    <property type="protein sequence ID" value="KAL2612994.1"/>
    <property type="molecule type" value="Genomic_DNA"/>
</dbReference>
<evidence type="ECO:0008006" key="3">
    <source>
        <dbReference type="Google" id="ProtNLM"/>
    </source>
</evidence>
<dbReference type="Gene3D" id="3.10.280.10">
    <property type="entry name" value="Mitochondrial glycoprotein"/>
    <property type="match status" value="1"/>
</dbReference>
<proteinExistence type="predicted"/>
<dbReference type="Proteomes" id="UP001605036">
    <property type="component" value="Unassembled WGS sequence"/>
</dbReference>
<accession>A0ABD1XVL3</accession>
<comment type="caution">
    <text evidence="1">The sequence shown here is derived from an EMBL/GenBank/DDBJ whole genome shotgun (WGS) entry which is preliminary data.</text>
</comment>
<reference evidence="1 2" key="1">
    <citation type="submission" date="2024-09" db="EMBL/GenBank/DDBJ databases">
        <title>Chromosome-scale assembly of Riccia fluitans.</title>
        <authorList>
            <person name="Paukszto L."/>
            <person name="Sawicki J."/>
            <person name="Karawczyk K."/>
            <person name="Piernik-Szablinska J."/>
            <person name="Szczecinska M."/>
            <person name="Mazdziarz M."/>
        </authorList>
    </citation>
    <scope>NUCLEOTIDE SEQUENCE [LARGE SCALE GENOMIC DNA]</scope>
    <source>
        <strain evidence="1">Rf_01</strain>
        <tissue evidence="1">Aerial parts of the thallus</tissue>
    </source>
</reference>
<gene>
    <name evidence="1" type="ORF">R1flu_024686</name>
</gene>
<dbReference type="Pfam" id="PF02330">
    <property type="entry name" value="MAM33"/>
    <property type="match status" value="1"/>
</dbReference>
<dbReference type="PANTHER" id="PTHR10826">
    <property type="entry name" value="COMPLEMENT COMPONENT 1"/>
    <property type="match status" value="1"/>
</dbReference>
<keyword evidence="2" id="KW-1185">Reference proteome</keyword>
<name>A0ABD1XVL3_9MARC</name>
<dbReference type="AlphaFoldDB" id="A0ABD1XVL3"/>
<dbReference type="InterPro" id="IPR036561">
    <property type="entry name" value="MAM33_sf"/>
</dbReference>